<dbReference type="EMBL" id="JACOGA010000006">
    <property type="protein sequence ID" value="MBC3873525.1"/>
    <property type="molecule type" value="Genomic_DNA"/>
</dbReference>
<dbReference type="InterPro" id="IPR023393">
    <property type="entry name" value="START-like_dom_sf"/>
</dbReference>
<comment type="caution">
    <text evidence="2">The sequence shown here is derived from an EMBL/GenBank/DDBJ whole genome shotgun (WGS) entry which is preliminary data.</text>
</comment>
<dbReference type="Pfam" id="PF10604">
    <property type="entry name" value="Polyketide_cyc2"/>
    <property type="match status" value="1"/>
</dbReference>
<organism evidence="2 3">
    <name type="scientific">Undibacterium flavidum</name>
    <dbReference type="NCBI Taxonomy" id="2762297"/>
    <lineage>
        <taxon>Bacteria</taxon>
        <taxon>Pseudomonadati</taxon>
        <taxon>Pseudomonadota</taxon>
        <taxon>Betaproteobacteria</taxon>
        <taxon>Burkholderiales</taxon>
        <taxon>Oxalobacteraceae</taxon>
        <taxon>Undibacterium</taxon>
    </lineage>
</organism>
<evidence type="ECO:0000256" key="1">
    <source>
        <dbReference type="SAM" id="Phobius"/>
    </source>
</evidence>
<dbReference type="InterPro" id="IPR019587">
    <property type="entry name" value="Polyketide_cyclase/dehydratase"/>
</dbReference>
<name>A0ABR6YAE5_9BURK</name>
<keyword evidence="1" id="KW-1133">Transmembrane helix</keyword>
<gene>
    <name evidence="2" type="ORF">H8K55_08000</name>
</gene>
<accession>A0ABR6YAE5</accession>
<keyword evidence="1" id="KW-0472">Membrane</keyword>
<dbReference type="Proteomes" id="UP000624279">
    <property type="component" value="Unassembled WGS sequence"/>
</dbReference>
<dbReference type="RefSeq" id="WP_186941557.1">
    <property type="nucleotide sequence ID" value="NZ_JACOGA010000006.1"/>
</dbReference>
<proteinExistence type="predicted"/>
<protein>
    <submittedName>
        <fullName evidence="2">SRPBCC family protein</fullName>
    </submittedName>
</protein>
<evidence type="ECO:0000313" key="2">
    <source>
        <dbReference type="EMBL" id="MBC3873525.1"/>
    </source>
</evidence>
<keyword evidence="1" id="KW-0812">Transmembrane</keyword>
<keyword evidence="3" id="KW-1185">Reference proteome</keyword>
<evidence type="ECO:0000313" key="3">
    <source>
        <dbReference type="Proteomes" id="UP000624279"/>
    </source>
</evidence>
<dbReference type="SUPFAM" id="SSF55961">
    <property type="entry name" value="Bet v1-like"/>
    <property type="match status" value="1"/>
</dbReference>
<reference evidence="2 3" key="1">
    <citation type="submission" date="2020-08" db="EMBL/GenBank/DDBJ databases">
        <title>Novel species isolated from subtropical streams in China.</title>
        <authorList>
            <person name="Lu H."/>
        </authorList>
    </citation>
    <scope>NUCLEOTIDE SEQUENCE [LARGE SCALE GENOMIC DNA]</scope>
    <source>
        <strain evidence="2 3">LX15W</strain>
    </source>
</reference>
<feature type="transmembrane region" description="Helical" evidence="1">
    <location>
        <begin position="7"/>
        <end position="25"/>
    </location>
</feature>
<dbReference type="Gene3D" id="3.30.530.20">
    <property type="match status" value="1"/>
</dbReference>
<dbReference type="CDD" id="cd07818">
    <property type="entry name" value="SRPBCC_1"/>
    <property type="match status" value="1"/>
</dbReference>
<sequence length="177" mass="19836">MRVLKRILIGLLFLIVVMIGLAYLMPNHYGVIRSIHINTSPDKIYPLIAAPKEWKKWSIWNQRDPQMEMLYAGPETGAGASWDWKSKSQGNGGMKFTRVAPNQVINYELHFEGMGKPSNGALTLEPEGASTKVTWSMVGSSEGNFMMKLFAPFMDKMVGPDFEDGLKNLKTVAEKQP</sequence>